<dbReference type="CDD" id="cd00096">
    <property type="entry name" value="Ig"/>
    <property type="match status" value="1"/>
</dbReference>
<dbReference type="InterPro" id="IPR003598">
    <property type="entry name" value="Ig_sub2"/>
</dbReference>
<evidence type="ECO:0000256" key="2">
    <source>
        <dbReference type="PROSITE-ProRule" id="PRU00076"/>
    </source>
</evidence>
<dbReference type="OMA" id="NSICIPK"/>
<dbReference type="SMART" id="SM00408">
    <property type="entry name" value="IGc2"/>
    <property type="match status" value="1"/>
</dbReference>
<protein>
    <submittedName>
        <fullName evidence="9">Basement membrane-specific heparan sulfate proteoglycan core protein</fullName>
    </submittedName>
</protein>
<dbReference type="SMART" id="SM00181">
    <property type="entry name" value="EGF"/>
    <property type="match status" value="3"/>
</dbReference>
<reference evidence="7 8" key="2">
    <citation type="submission" date="2018-11" db="EMBL/GenBank/DDBJ databases">
        <authorList>
            <consortium name="Pathogen Informatics"/>
        </authorList>
    </citation>
    <scope>NUCLEOTIDE SEQUENCE [LARGE SCALE GENOMIC DNA]</scope>
</reference>
<evidence type="ECO:0000313" key="8">
    <source>
        <dbReference type="Proteomes" id="UP000276776"/>
    </source>
</evidence>
<feature type="domain" description="Laminin G" evidence="4">
    <location>
        <begin position="350"/>
        <end position="523"/>
    </location>
</feature>
<keyword evidence="2" id="KW-0245">EGF-like domain</keyword>
<accession>A0A0N5CJ62</accession>
<dbReference type="InterPro" id="IPR003599">
    <property type="entry name" value="Ig_sub"/>
</dbReference>
<feature type="domain" description="EGF-like" evidence="5">
    <location>
        <begin position="578"/>
        <end position="614"/>
    </location>
</feature>
<dbReference type="CDD" id="cd00110">
    <property type="entry name" value="LamG"/>
    <property type="match status" value="3"/>
</dbReference>
<dbReference type="GO" id="GO:0016020">
    <property type="term" value="C:membrane"/>
    <property type="evidence" value="ECO:0007669"/>
    <property type="project" value="UniProtKB-SubCell"/>
</dbReference>
<feature type="disulfide bond" evidence="2">
    <location>
        <begin position="331"/>
        <end position="340"/>
    </location>
</feature>
<name>A0A0N5CJ62_THECL</name>
<dbReference type="Proteomes" id="UP000276776">
    <property type="component" value="Unassembled WGS sequence"/>
</dbReference>
<gene>
    <name evidence="7" type="ORF">TCLT_LOCUS53</name>
</gene>
<evidence type="ECO:0000256" key="1">
    <source>
        <dbReference type="ARBA" id="ARBA00023157"/>
    </source>
</evidence>
<dbReference type="SMART" id="SM00282">
    <property type="entry name" value="LamG"/>
    <property type="match status" value="3"/>
</dbReference>
<dbReference type="Pfam" id="PF02210">
    <property type="entry name" value="Laminin_G_2"/>
    <property type="match status" value="3"/>
</dbReference>
<reference evidence="9" key="1">
    <citation type="submission" date="2017-02" db="UniProtKB">
        <authorList>
            <consortium name="WormBaseParasite"/>
        </authorList>
    </citation>
    <scope>IDENTIFICATION</scope>
</reference>
<feature type="domain" description="Laminin G" evidence="4">
    <location>
        <begin position="620"/>
        <end position="800"/>
    </location>
</feature>
<dbReference type="InterPro" id="IPR013783">
    <property type="entry name" value="Ig-like_fold"/>
</dbReference>
<keyword evidence="1 2" id="KW-1015">Disulfide bond</keyword>
<dbReference type="InterPro" id="IPR050372">
    <property type="entry name" value="Neurexin-related_CASP"/>
</dbReference>
<feature type="disulfide bond" evidence="2">
    <location>
        <begin position="604"/>
        <end position="613"/>
    </location>
</feature>
<proteinExistence type="predicted"/>
<evidence type="ECO:0000259" key="4">
    <source>
        <dbReference type="PROSITE" id="PS50025"/>
    </source>
</evidence>
<dbReference type="PROSITE" id="PS50026">
    <property type="entry name" value="EGF_3"/>
    <property type="match status" value="3"/>
</dbReference>
<evidence type="ECO:0000259" key="6">
    <source>
        <dbReference type="PROSITE" id="PS50835"/>
    </source>
</evidence>
<dbReference type="PANTHER" id="PTHR15036:SF85">
    <property type="entry name" value="SP2353, ISOFORM A"/>
    <property type="match status" value="1"/>
</dbReference>
<keyword evidence="8" id="KW-1185">Reference proteome</keyword>
<feature type="domain" description="EGF-like" evidence="5">
    <location>
        <begin position="263"/>
        <end position="303"/>
    </location>
</feature>
<evidence type="ECO:0000313" key="9">
    <source>
        <dbReference type="WBParaSite" id="TCLT_0000005201-mRNA-1"/>
    </source>
</evidence>
<organism evidence="9">
    <name type="scientific">Thelazia callipaeda</name>
    <name type="common">Oriental eyeworm</name>
    <name type="synonym">Parasitic nematode</name>
    <dbReference type="NCBI Taxonomy" id="103827"/>
    <lineage>
        <taxon>Eukaryota</taxon>
        <taxon>Metazoa</taxon>
        <taxon>Ecdysozoa</taxon>
        <taxon>Nematoda</taxon>
        <taxon>Chromadorea</taxon>
        <taxon>Rhabditida</taxon>
        <taxon>Spirurina</taxon>
        <taxon>Spiruromorpha</taxon>
        <taxon>Thelazioidea</taxon>
        <taxon>Thelaziidae</taxon>
        <taxon>Thelazia</taxon>
    </lineage>
</organism>
<evidence type="ECO:0000313" key="7">
    <source>
        <dbReference type="EMBL" id="VDM94871.1"/>
    </source>
</evidence>
<feature type="domain" description="EGF-like" evidence="5">
    <location>
        <begin position="305"/>
        <end position="341"/>
    </location>
</feature>
<dbReference type="InterPro" id="IPR001791">
    <property type="entry name" value="Laminin_G"/>
</dbReference>
<dbReference type="SUPFAM" id="SSF48726">
    <property type="entry name" value="Immunoglobulin"/>
    <property type="match status" value="1"/>
</dbReference>
<evidence type="ECO:0000256" key="3">
    <source>
        <dbReference type="PROSITE-ProRule" id="PRU00122"/>
    </source>
</evidence>
<dbReference type="InterPro" id="IPR013320">
    <property type="entry name" value="ConA-like_dom_sf"/>
</dbReference>
<dbReference type="Pfam" id="PF13927">
    <property type="entry name" value="Ig_3"/>
    <property type="match status" value="1"/>
</dbReference>
<feature type="disulfide bond" evidence="2">
    <location>
        <begin position="272"/>
        <end position="289"/>
    </location>
</feature>
<dbReference type="EMBL" id="UYYF01000003">
    <property type="protein sequence ID" value="VDM94871.1"/>
    <property type="molecule type" value="Genomic_DNA"/>
</dbReference>
<comment type="caution">
    <text evidence="2">Lacks conserved residue(s) required for the propagation of feature annotation.</text>
</comment>
<dbReference type="PROSITE" id="PS00022">
    <property type="entry name" value="EGF_1"/>
    <property type="match status" value="2"/>
</dbReference>
<dbReference type="Gene3D" id="2.10.25.10">
    <property type="entry name" value="Laminin"/>
    <property type="match status" value="1"/>
</dbReference>
<dbReference type="InterPro" id="IPR036179">
    <property type="entry name" value="Ig-like_dom_sf"/>
</dbReference>
<dbReference type="OrthoDB" id="10055367at2759"/>
<dbReference type="PROSITE" id="PS50835">
    <property type="entry name" value="IG_LIKE"/>
    <property type="match status" value="1"/>
</dbReference>
<feature type="domain" description="Laminin G" evidence="4">
    <location>
        <begin position="100"/>
        <end position="267"/>
    </location>
</feature>
<dbReference type="PANTHER" id="PTHR15036">
    <property type="entry name" value="PIKACHURIN-LIKE PROTEIN"/>
    <property type="match status" value="1"/>
</dbReference>
<dbReference type="STRING" id="103827.A0A0N5CJ62"/>
<dbReference type="AlphaFoldDB" id="A0A0N5CJ62"/>
<dbReference type="Gene3D" id="2.60.40.10">
    <property type="entry name" value="Immunoglobulins"/>
    <property type="match status" value="1"/>
</dbReference>
<dbReference type="WBParaSite" id="TCLT_0000005201-mRNA-1">
    <property type="protein sequence ID" value="TCLT_0000005201-mRNA-1"/>
    <property type="gene ID" value="TCLT_0000005201"/>
</dbReference>
<dbReference type="Gene3D" id="2.60.120.200">
    <property type="match status" value="3"/>
</dbReference>
<dbReference type="InterPro" id="IPR007110">
    <property type="entry name" value="Ig-like_dom"/>
</dbReference>
<dbReference type="SUPFAM" id="SSF49899">
    <property type="entry name" value="Concanavalin A-like lectins/glucanases"/>
    <property type="match status" value="3"/>
</dbReference>
<feature type="disulfide bond" evidence="3">
    <location>
        <begin position="496"/>
        <end position="523"/>
    </location>
</feature>
<feature type="disulfide bond" evidence="2">
    <location>
        <begin position="309"/>
        <end position="319"/>
    </location>
</feature>
<dbReference type="PROSITE" id="PS50025">
    <property type="entry name" value="LAM_G_DOMAIN"/>
    <property type="match status" value="3"/>
</dbReference>
<feature type="domain" description="Ig-like" evidence="6">
    <location>
        <begin position="7"/>
        <end position="92"/>
    </location>
</feature>
<dbReference type="SMART" id="SM00409">
    <property type="entry name" value="IG"/>
    <property type="match status" value="1"/>
</dbReference>
<sequence>MNLDEAPSKNIQQVKKSVPLIIAAIGEEVELQCPATGAPDIEREVYWEKVDGELSHMNLIREGNLIVNDIQQKDGGVYRCTVKTDSGMAIVTHVHLKVSDFVPEFDGNGYVELKALTEDQWNNNVDMKIAFKPEAANGLLLYTKLLGGTKSDEKVHYLSVGLQNGHVIYRYDIRNGPAVLVVDADDISEQEDYFSINQKIPSTIVMGGVKNKLDLLQTKFDSLFIAGKISDENFEGSISSLTISNKTMNFGEDLIEKSVNVRQNRICASELCQHNSICIPKNVDRGFICDCSTSFGFEGEFCERQIPKCNSATCENGKCVRRLDGTEFCRCSPGKYGDLCQFSENMNTLHSIQFIGENSYLALPEPSTLRNFSLNMEMEVRSMKDQFLFYLASDYNHERANYLAIGIRDGKFVHFYSSGDGDKEIESFEKIKLNEPYYVNLTHFGSKTELQVNEKKISSLGNLSSFMPSTNIFIGGIPAGIMVNEVISAATPFAGCISKIVLNGNNLNLTEMVKKSSHGVVECKPYKSESIDKIPSPFIWRTSTTKIPSTSEFVQIMETSLETTTSTTTSCTLGKDCVAQCEPDTCGEHGDCDVINGTHISCSCRDYYDGPNCEIFKPIEHAAKFDGKAFIVFSSDDFPHLTSEREETISLRFKTSALYGLIFWQGQQIGTPLDGEDYMSIGINDGYLLLSYELGGGAAQLSSVETVNDGREHYLQIWRTGRHGKLKIDNGPVVEGSSAGILAMLNVEGNIYIGGVPDLKAMTNNLHEENFVGCISDITLNGIKMDLMANAIDGRNVKPCDQWTTQKKYLRSWKYH</sequence>
<dbReference type="InterPro" id="IPR000742">
    <property type="entry name" value="EGF"/>
</dbReference>
<evidence type="ECO:0000259" key="5">
    <source>
        <dbReference type="PROSITE" id="PS50026"/>
    </source>
</evidence>